<feature type="active site" description="Proton acceptor" evidence="6">
    <location>
        <position position="316"/>
    </location>
</feature>
<evidence type="ECO:0000259" key="9">
    <source>
        <dbReference type="PROSITE" id="PS51349"/>
    </source>
</evidence>
<feature type="domain" description="FMN hydroxy acid dehydrogenase" evidence="9">
    <location>
        <begin position="36"/>
        <end position="421"/>
    </location>
</feature>
<evidence type="ECO:0000256" key="3">
    <source>
        <dbReference type="ARBA" id="ARBA00022643"/>
    </source>
</evidence>
<dbReference type="RefSeq" id="WP_091939802.1">
    <property type="nucleotide sequence ID" value="NZ_FOEE01000001.1"/>
</dbReference>
<dbReference type="OrthoDB" id="9770452at2"/>
<feature type="binding site" evidence="7">
    <location>
        <position position="144"/>
    </location>
    <ligand>
        <name>FMN</name>
        <dbReference type="ChEBI" id="CHEBI:58210"/>
    </ligand>
</feature>
<evidence type="ECO:0000256" key="1">
    <source>
        <dbReference type="ARBA" id="ARBA00001917"/>
    </source>
</evidence>
<feature type="binding site" evidence="7">
    <location>
        <position position="206"/>
    </location>
    <ligand>
        <name>glyoxylate</name>
        <dbReference type="ChEBI" id="CHEBI:36655"/>
    </ligand>
</feature>
<dbReference type="GO" id="GO:0010181">
    <property type="term" value="F:FMN binding"/>
    <property type="evidence" value="ECO:0007669"/>
    <property type="project" value="InterPro"/>
</dbReference>
<evidence type="ECO:0000313" key="11">
    <source>
        <dbReference type="Proteomes" id="UP000198960"/>
    </source>
</evidence>
<keyword evidence="4" id="KW-0560">Oxidoreductase</keyword>
<evidence type="ECO:0000256" key="7">
    <source>
        <dbReference type="PIRSR" id="PIRSR000138-2"/>
    </source>
</evidence>
<reference evidence="11" key="1">
    <citation type="submission" date="2016-10" db="EMBL/GenBank/DDBJ databases">
        <authorList>
            <person name="Varghese N."/>
            <person name="Submissions S."/>
        </authorList>
    </citation>
    <scope>NUCLEOTIDE SEQUENCE [LARGE SCALE GENOMIC DNA]</scope>
    <source>
        <strain evidence="11">DSM 45413</strain>
    </source>
</reference>
<dbReference type="Proteomes" id="UP000198960">
    <property type="component" value="Unassembled WGS sequence"/>
</dbReference>
<accession>A0A1H8Q5K2</accession>
<dbReference type="PROSITE" id="PS51349">
    <property type="entry name" value="FMN_HYDROXY_ACID_DH_2"/>
    <property type="match status" value="1"/>
</dbReference>
<dbReference type="PANTHER" id="PTHR10578">
    <property type="entry name" value="S -2-HYDROXY-ACID OXIDASE-RELATED"/>
    <property type="match status" value="1"/>
</dbReference>
<feature type="binding site" evidence="7">
    <location>
        <position position="167"/>
    </location>
    <ligand>
        <name>glyoxylate</name>
        <dbReference type="ChEBI" id="CHEBI:36655"/>
    </ligand>
</feature>
<keyword evidence="2 7" id="KW-0285">Flavoprotein</keyword>
<evidence type="ECO:0000256" key="2">
    <source>
        <dbReference type="ARBA" id="ARBA00022630"/>
    </source>
</evidence>
<dbReference type="AlphaFoldDB" id="A0A1H8Q5K2"/>
<dbReference type="SUPFAM" id="SSF51395">
    <property type="entry name" value="FMN-linked oxidoreductases"/>
    <property type="match status" value="1"/>
</dbReference>
<evidence type="ECO:0000256" key="6">
    <source>
        <dbReference type="PIRSR" id="PIRSR000138-1"/>
    </source>
</evidence>
<organism evidence="10 11">
    <name type="scientific">Trujillonella endophytica</name>
    <dbReference type="NCBI Taxonomy" id="673521"/>
    <lineage>
        <taxon>Bacteria</taxon>
        <taxon>Bacillati</taxon>
        <taxon>Actinomycetota</taxon>
        <taxon>Actinomycetes</taxon>
        <taxon>Geodermatophilales</taxon>
        <taxon>Geodermatophilaceae</taxon>
        <taxon>Trujillonella</taxon>
    </lineage>
</organism>
<dbReference type="Gene3D" id="3.20.20.70">
    <property type="entry name" value="Aldolase class I"/>
    <property type="match status" value="1"/>
</dbReference>
<gene>
    <name evidence="10" type="ORF">SAMN05660991_00570</name>
</gene>
<dbReference type="PIRSF" id="PIRSF000138">
    <property type="entry name" value="Al-hdrx_acd_dh"/>
    <property type="match status" value="1"/>
</dbReference>
<feature type="binding site" evidence="7">
    <location>
        <position position="319"/>
    </location>
    <ligand>
        <name>glyoxylate</name>
        <dbReference type="ChEBI" id="CHEBI:36655"/>
    </ligand>
</feature>
<feature type="binding site" evidence="7">
    <location>
        <begin position="347"/>
        <end position="351"/>
    </location>
    <ligand>
        <name>FMN</name>
        <dbReference type="ChEBI" id="CHEBI:58210"/>
    </ligand>
</feature>
<evidence type="ECO:0000256" key="8">
    <source>
        <dbReference type="SAM" id="MobiDB-lite"/>
    </source>
</evidence>
<feature type="region of interest" description="Disordered" evidence="8">
    <location>
        <begin position="1"/>
        <end position="21"/>
    </location>
</feature>
<dbReference type="GO" id="GO:0016614">
    <property type="term" value="F:oxidoreductase activity, acting on CH-OH group of donors"/>
    <property type="evidence" value="ECO:0007669"/>
    <property type="project" value="UniProtKB-ARBA"/>
</dbReference>
<feature type="binding site" evidence="7">
    <location>
        <position position="197"/>
    </location>
    <ligand>
        <name>FMN</name>
        <dbReference type="ChEBI" id="CHEBI:58210"/>
    </ligand>
</feature>
<dbReference type="InterPro" id="IPR037396">
    <property type="entry name" value="FMN_HAD"/>
</dbReference>
<name>A0A1H8Q5K2_9ACTN</name>
<dbReference type="EMBL" id="FOEE01000001">
    <property type="protein sequence ID" value="SEO49197.1"/>
    <property type="molecule type" value="Genomic_DNA"/>
</dbReference>
<feature type="binding site" evidence="7">
    <location>
        <position position="165"/>
    </location>
    <ligand>
        <name>FMN</name>
        <dbReference type="ChEBI" id="CHEBI:58210"/>
    </ligand>
</feature>
<dbReference type="STRING" id="673521.SAMN05660991_00570"/>
<evidence type="ECO:0000256" key="4">
    <source>
        <dbReference type="ARBA" id="ARBA00023002"/>
    </source>
</evidence>
<dbReference type="Pfam" id="PF01070">
    <property type="entry name" value="FMN_dh"/>
    <property type="match status" value="1"/>
</dbReference>
<protein>
    <submittedName>
        <fullName evidence="10">(S)-mandelate dehydrogenase</fullName>
    </submittedName>
</protein>
<dbReference type="InterPro" id="IPR008259">
    <property type="entry name" value="FMN_hydac_DH_AS"/>
</dbReference>
<keyword evidence="3 7" id="KW-0288">FMN</keyword>
<feature type="binding site" evidence="7">
    <location>
        <position position="316"/>
    </location>
    <ligand>
        <name>glyoxylate</name>
        <dbReference type="ChEBI" id="CHEBI:36655"/>
    </ligand>
</feature>
<evidence type="ECO:0000256" key="5">
    <source>
        <dbReference type="ARBA" id="ARBA00024042"/>
    </source>
</evidence>
<comment type="cofactor">
    <cofactor evidence="1">
        <name>FMN</name>
        <dbReference type="ChEBI" id="CHEBI:58210"/>
    </cofactor>
</comment>
<sequence>MSPLRRTVAADGALPARATRPTTASAALKGLRFRLATDPTPISVDGYRERARRALPDMIWSYVDHGSETEDTMRGNREAFSRYRVEARMLGGQPPKTLETEVAGRRVSLPVLLAPTGLTGLSHWTGELGAAHGAERAGTLSILSTSSTWSIEEVAAGTQEDHLFQLYPFSGGDGLRSGSAELMERAQRVGYSALFVTVDVPVIGNREWERLRGMGAPPTITPARAFDAARHVRWTYRYLRHQRVSARNLLDQGGSAAAVESVNRLAGLMNPELNWDDIAWMRDRWPGPFYVKGILHPEDARRAMALGADGVVVSNHGGRQLDQARATLDALPAVAAAVGQQGEVLLDGGVRRGSDVVKALCLGATAVCIGRPFIYGLAVDGADGVRAVLEIFREEIQRTLTLMGVESLEHLGPEWLAPASGPGTLADLPATAVDVLPG</sequence>
<dbReference type="PROSITE" id="PS00557">
    <property type="entry name" value="FMN_HYDROXY_ACID_DH_1"/>
    <property type="match status" value="1"/>
</dbReference>
<comment type="similarity">
    <text evidence="5">Belongs to the FMN-dependent alpha-hydroxy acid dehydrogenase family.</text>
</comment>
<feature type="binding site" evidence="7">
    <location>
        <begin position="115"/>
        <end position="117"/>
    </location>
    <ligand>
        <name>FMN</name>
        <dbReference type="ChEBI" id="CHEBI:58210"/>
    </ligand>
</feature>
<feature type="binding site" evidence="7">
    <location>
        <position position="314"/>
    </location>
    <ligand>
        <name>FMN</name>
        <dbReference type="ChEBI" id="CHEBI:58210"/>
    </ligand>
</feature>
<dbReference type="InterPro" id="IPR012133">
    <property type="entry name" value="Alpha-hydoxy_acid_DH_FMN"/>
</dbReference>
<dbReference type="FunFam" id="3.20.20.70:FF:000029">
    <property type="entry name" value="L-lactate dehydrogenase"/>
    <property type="match status" value="1"/>
</dbReference>
<proteinExistence type="inferred from homology"/>
<keyword evidence="11" id="KW-1185">Reference proteome</keyword>
<dbReference type="InterPro" id="IPR013785">
    <property type="entry name" value="Aldolase_TIM"/>
</dbReference>
<feature type="binding site" evidence="7">
    <location>
        <position position="292"/>
    </location>
    <ligand>
        <name>FMN</name>
        <dbReference type="ChEBI" id="CHEBI:58210"/>
    </ligand>
</feature>
<dbReference type="InterPro" id="IPR000262">
    <property type="entry name" value="FMN-dep_DH"/>
</dbReference>
<dbReference type="CDD" id="cd02809">
    <property type="entry name" value="alpha_hydroxyacid_oxid_FMN"/>
    <property type="match status" value="1"/>
</dbReference>
<evidence type="ECO:0000313" key="10">
    <source>
        <dbReference type="EMBL" id="SEO49197.1"/>
    </source>
</evidence>
<dbReference type="PANTHER" id="PTHR10578:SF107">
    <property type="entry name" value="2-HYDROXYACID OXIDASE 1"/>
    <property type="match status" value="1"/>
</dbReference>
<feature type="binding site" evidence="7">
    <location>
        <begin position="370"/>
        <end position="371"/>
    </location>
    <ligand>
        <name>FMN</name>
        <dbReference type="ChEBI" id="CHEBI:58210"/>
    </ligand>
</feature>
<feature type="binding site" evidence="7">
    <location>
        <position position="62"/>
    </location>
    <ligand>
        <name>glyoxylate</name>
        <dbReference type="ChEBI" id="CHEBI:36655"/>
    </ligand>
</feature>